<dbReference type="EMBL" id="PVZG01000009">
    <property type="protein sequence ID" value="PRY27909.1"/>
    <property type="molecule type" value="Genomic_DNA"/>
</dbReference>
<organism evidence="2 3">
    <name type="scientific">Pseudosporangium ferrugineum</name>
    <dbReference type="NCBI Taxonomy" id="439699"/>
    <lineage>
        <taxon>Bacteria</taxon>
        <taxon>Bacillati</taxon>
        <taxon>Actinomycetota</taxon>
        <taxon>Actinomycetes</taxon>
        <taxon>Micromonosporales</taxon>
        <taxon>Micromonosporaceae</taxon>
        <taxon>Pseudosporangium</taxon>
    </lineage>
</organism>
<evidence type="ECO:0000256" key="1">
    <source>
        <dbReference type="SAM" id="Phobius"/>
    </source>
</evidence>
<proteinExistence type="predicted"/>
<evidence type="ECO:0000313" key="3">
    <source>
        <dbReference type="Proteomes" id="UP000239209"/>
    </source>
</evidence>
<dbReference type="InterPro" id="IPR012902">
    <property type="entry name" value="N_methyl_site"/>
</dbReference>
<sequence>MTRAARPERDDAGFSLAEVLVTMGLMGVVMMIFTGAILQVYRTNQATETLTEAQGQLATAFQRFDRELRYASWISTVGQVGTRYYVEFAGADPTQCRQLRLETAAFTSGNQGSGLLQLLSWTKGSPPASTARGQTIASQIVTTGVPPFFTRQLANEAPYASPSPSAAPVGADYVNDFQRLRVRLTTRSAAGKASIDVTFTALNTSRLTPAANDCSEGRPTT</sequence>
<reference evidence="2 3" key="1">
    <citation type="submission" date="2018-03" db="EMBL/GenBank/DDBJ databases">
        <title>Genomic Encyclopedia of Archaeal and Bacterial Type Strains, Phase II (KMG-II): from individual species to whole genera.</title>
        <authorList>
            <person name="Goeker M."/>
        </authorList>
    </citation>
    <scope>NUCLEOTIDE SEQUENCE [LARGE SCALE GENOMIC DNA]</scope>
    <source>
        <strain evidence="2 3">DSM 45348</strain>
    </source>
</reference>
<dbReference type="NCBIfam" id="TIGR02532">
    <property type="entry name" value="IV_pilin_GFxxxE"/>
    <property type="match status" value="1"/>
</dbReference>
<dbReference type="RefSeq" id="WP_106128022.1">
    <property type="nucleotide sequence ID" value="NZ_PVZG01000009.1"/>
</dbReference>
<comment type="caution">
    <text evidence="2">The sequence shown here is derived from an EMBL/GenBank/DDBJ whole genome shotgun (WGS) entry which is preliminary data.</text>
</comment>
<keyword evidence="3" id="KW-1185">Reference proteome</keyword>
<dbReference type="OrthoDB" id="5119659at2"/>
<name>A0A2T0S3C0_9ACTN</name>
<keyword evidence="1" id="KW-1133">Transmembrane helix</keyword>
<evidence type="ECO:0000313" key="2">
    <source>
        <dbReference type="EMBL" id="PRY27909.1"/>
    </source>
</evidence>
<keyword evidence="1" id="KW-0472">Membrane</keyword>
<dbReference type="AlphaFoldDB" id="A0A2T0S3C0"/>
<keyword evidence="1" id="KW-0812">Transmembrane</keyword>
<dbReference type="Proteomes" id="UP000239209">
    <property type="component" value="Unassembled WGS sequence"/>
</dbReference>
<dbReference type="Pfam" id="PF07963">
    <property type="entry name" value="N_methyl"/>
    <property type="match status" value="1"/>
</dbReference>
<feature type="transmembrane region" description="Helical" evidence="1">
    <location>
        <begin position="12"/>
        <end position="38"/>
    </location>
</feature>
<protein>
    <submittedName>
        <fullName evidence="2">Prepilin-type N-terminal cleavage/methylation domain-containing protein</fullName>
    </submittedName>
</protein>
<gene>
    <name evidence="2" type="ORF">CLV70_10963</name>
</gene>
<accession>A0A2T0S3C0</accession>